<dbReference type="EMBL" id="CP136958">
    <property type="protein sequence ID" value="WOT03185.1"/>
    <property type="molecule type" value="Genomic_DNA"/>
</dbReference>
<accession>A0AAF1BZX8</accession>
<keyword evidence="1" id="KW-1133">Transmembrane helix</keyword>
<evidence type="ECO:0000256" key="1">
    <source>
        <dbReference type="SAM" id="Phobius"/>
    </source>
</evidence>
<evidence type="ECO:0000313" key="2">
    <source>
        <dbReference type="EMBL" id="WOT03185.1"/>
    </source>
</evidence>
<sequence length="177" mass="19473">MTETIYLLVGVALAFVVAWCYFTAQRLNHLHIRMDRARYSLESALNRRAAVLAALHPAVADAARAAEEIELSYENFDARREAEQALLDAVGFPGDGEMVAAVSEPARLQVTPSNQGDVQARTDESDAGTAALADASVRVHLAARFYNQAVSDVRHLRRRPLVTFFRLAGNAPQPSYY</sequence>
<dbReference type="AlphaFoldDB" id="A0AAF1BZX8"/>
<proteinExistence type="predicted"/>
<evidence type="ECO:0000313" key="3">
    <source>
        <dbReference type="Proteomes" id="UP000234560"/>
    </source>
</evidence>
<name>A0AAF1BZX8_9CORY</name>
<dbReference type="Proteomes" id="UP000234560">
    <property type="component" value="Chromosome"/>
</dbReference>
<gene>
    <name evidence="2" type="ORF">CYJ47_05370</name>
</gene>
<evidence type="ECO:0008006" key="4">
    <source>
        <dbReference type="Google" id="ProtNLM"/>
    </source>
</evidence>
<dbReference type="RefSeq" id="WP_101678870.1">
    <property type="nucleotide sequence ID" value="NZ_CAMIHY010000112.1"/>
</dbReference>
<keyword evidence="1" id="KW-0812">Transmembrane</keyword>
<dbReference type="KEGG" id="cpyr:CYJ47_05370"/>
<protein>
    <recommendedName>
        <fullName evidence="4">LemA family protein</fullName>
    </recommendedName>
</protein>
<organism evidence="2 3">
    <name type="scientific">Corynebacterium pyruviciproducens</name>
    <dbReference type="NCBI Taxonomy" id="598660"/>
    <lineage>
        <taxon>Bacteria</taxon>
        <taxon>Bacillati</taxon>
        <taxon>Actinomycetota</taxon>
        <taxon>Actinomycetes</taxon>
        <taxon>Mycobacteriales</taxon>
        <taxon>Corynebacteriaceae</taxon>
        <taxon>Corynebacterium</taxon>
    </lineage>
</organism>
<reference evidence="2" key="2">
    <citation type="submission" date="2023-10" db="EMBL/GenBank/DDBJ databases">
        <authorList>
            <person name="Choi B."/>
        </authorList>
    </citation>
    <scope>NUCLEOTIDE SEQUENCE</scope>
    <source>
        <strain evidence="2">UMB0763</strain>
    </source>
</reference>
<feature type="transmembrane region" description="Helical" evidence="1">
    <location>
        <begin position="6"/>
        <end position="24"/>
    </location>
</feature>
<reference evidence="2" key="1">
    <citation type="submission" date="2017-12" db="EMBL/GenBank/DDBJ databases">
        <authorList>
            <person name="Thomas-White K."/>
            <person name="Wolfe A.J."/>
        </authorList>
    </citation>
    <scope>NUCLEOTIDE SEQUENCE</scope>
    <source>
        <strain evidence="2">UMB0763</strain>
    </source>
</reference>
<keyword evidence="1" id="KW-0472">Membrane</keyword>